<comment type="caution">
    <text evidence="1">The sequence shown here is derived from an EMBL/GenBank/DDBJ whole genome shotgun (WGS) entry which is preliminary data.</text>
</comment>
<dbReference type="EMBL" id="BAAAHH010000017">
    <property type="protein sequence ID" value="GAA0956057.1"/>
    <property type="molecule type" value="Genomic_DNA"/>
</dbReference>
<evidence type="ECO:0000313" key="2">
    <source>
        <dbReference type="Proteomes" id="UP001500665"/>
    </source>
</evidence>
<gene>
    <name evidence="1" type="ORF">GCM10009550_41660</name>
</gene>
<proteinExistence type="predicted"/>
<dbReference type="Proteomes" id="UP001500665">
    <property type="component" value="Unassembled WGS sequence"/>
</dbReference>
<organism evidence="1 2">
    <name type="scientific">Actinocorallia libanotica</name>
    <dbReference type="NCBI Taxonomy" id="46162"/>
    <lineage>
        <taxon>Bacteria</taxon>
        <taxon>Bacillati</taxon>
        <taxon>Actinomycetota</taxon>
        <taxon>Actinomycetes</taxon>
        <taxon>Streptosporangiales</taxon>
        <taxon>Thermomonosporaceae</taxon>
        <taxon>Actinocorallia</taxon>
    </lineage>
</organism>
<accession>A0ABN1RFB1</accession>
<sequence>MSDKPTRTIKVIITFAAADKPYREDYAPQTLVEKVLSDALAAFEIASDGTTRYYLLHEGAELSLTSTLAEAAGRSGALPLKLRTETIQG</sequence>
<protein>
    <submittedName>
        <fullName evidence="1">Uncharacterized protein</fullName>
    </submittedName>
</protein>
<name>A0ABN1RFB1_9ACTN</name>
<evidence type="ECO:0000313" key="1">
    <source>
        <dbReference type="EMBL" id="GAA0956057.1"/>
    </source>
</evidence>
<keyword evidence="2" id="KW-1185">Reference proteome</keyword>
<dbReference type="RefSeq" id="WP_344242543.1">
    <property type="nucleotide sequence ID" value="NZ_BAAAHH010000017.1"/>
</dbReference>
<reference evidence="2" key="1">
    <citation type="journal article" date="2019" name="Int. J. Syst. Evol. Microbiol.">
        <title>The Global Catalogue of Microorganisms (GCM) 10K type strain sequencing project: providing services to taxonomists for standard genome sequencing and annotation.</title>
        <authorList>
            <consortium name="The Broad Institute Genomics Platform"/>
            <consortium name="The Broad Institute Genome Sequencing Center for Infectious Disease"/>
            <person name="Wu L."/>
            <person name="Ma J."/>
        </authorList>
    </citation>
    <scope>NUCLEOTIDE SEQUENCE [LARGE SCALE GENOMIC DNA]</scope>
    <source>
        <strain evidence="2">JCM 10696</strain>
    </source>
</reference>